<name>A0A139XE62_9CYAN</name>
<evidence type="ECO:0000313" key="2">
    <source>
        <dbReference type="Proteomes" id="UP000076925"/>
    </source>
</evidence>
<sequence>MEDSDIRTTLSGNKFVTRALHRELAAQKRAEIDAAFAKMADDDEYHTESLAIACEFAKSDWEAFQIGES</sequence>
<organism evidence="1 2">
    <name type="scientific">Scytonema hofmannii PCC 7110</name>
    <dbReference type="NCBI Taxonomy" id="128403"/>
    <lineage>
        <taxon>Bacteria</taxon>
        <taxon>Bacillati</taxon>
        <taxon>Cyanobacteriota</taxon>
        <taxon>Cyanophyceae</taxon>
        <taxon>Nostocales</taxon>
        <taxon>Scytonemataceae</taxon>
        <taxon>Scytonema</taxon>
    </lineage>
</organism>
<dbReference type="EMBL" id="ANNX02000016">
    <property type="protein sequence ID" value="KYC42991.1"/>
    <property type="molecule type" value="Genomic_DNA"/>
</dbReference>
<comment type="caution">
    <text evidence="1">The sequence shown here is derived from an EMBL/GenBank/DDBJ whole genome shotgun (WGS) entry which is preliminary data.</text>
</comment>
<protein>
    <recommendedName>
        <fullName evidence="3">CopG family transcriptional regulator</fullName>
    </recommendedName>
</protein>
<gene>
    <name evidence="1" type="ORF">WA1_12870</name>
</gene>
<proteinExistence type="predicted"/>
<dbReference type="OrthoDB" id="515649at2"/>
<dbReference type="STRING" id="128403.WA1_12870"/>
<evidence type="ECO:0000313" key="1">
    <source>
        <dbReference type="EMBL" id="KYC42991.1"/>
    </source>
</evidence>
<dbReference type="AlphaFoldDB" id="A0A139XE62"/>
<dbReference type="RefSeq" id="WP_017745145.1">
    <property type="nucleotide sequence ID" value="NZ_KQ976354.1"/>
</dbReference>
<dbReference type="Proteomes" id="UP000076925">
    <property type="component" value="Unassembled WGS sequence"/>
</dbReference>
<accession>A0A139XE62</accession>
<keyword evidence="2" id="KW-1185">Reference proteome</keyword>
<evidence type="ECO:0008006" key="3">
    <source>
        <dbReference type="Google" id="ProtNLM"/>
    </source>
</evidence>
<reference evidence="1 2" key="1">
    <citation type="journal article" date="2013" name="Genome Biol. Evol.">
        <title>Genomes of Stigonematalean cyanobacteria (subsection V) and the evolution of oxygenic photosynthesis from prokaryotes to plastids.</title>
        <authorList>
            <person name="Dagan T."/>
            <person name="Roettger M."/>
            <person name="Stucken K."/>
            <person name="Landan G."/>
            <person name="Koch R."/>
            <person name="Major P."/>
            <person name="Gould S.B."/>
            <person name="Goremykin V.V."/>
            <person name="Rippka R."/>
            <person name="Tandeau de Marsac N."/>
            <person name="Gugger M."/>
            <person name="Lockhart P.J."/>
            <person name="Allen J.F."/>
            <person name="Brune I."/>
            <person name="Maus I."/>
            <person name="Puhler A."/>
            <person name="Martin W.F."/>
        </authorList>
    </citation>
    <scope>NUCLEOTIDE SEQUENCE [LARGE SCALE GENOMIC DNA]</scope>
    <source>
        <strain evidence="1 2">PCC 7110</strain>
    </source>
</reference>